<organism evidence="1">
    <name type="scientific">bioreactor metagenome</name>
    <dbReference type="NCBI Taxonomy" id="1076179"/>
    <lineage>
        <taxon>unclassified sequences</taxon>
        <taxon>metagenomes</taxon>
        <taxon>ecological metagenomes</taxon>
    </lineage>
</organism>
<comment type="caution">
    <text evidence="1">The sequence shown here is derived from an EMBL/GenBank/DDBJ whole genome shotgun (WGS) entry which is preliminary data.</text>
</comment>
<name>A0A645IB68_9ZZZZ</name>
<gene>
    <name evidence="1" type="ORF">SDC9_195977</name>
</gene>
<evidence type="ECO:0000313" key="1">
    <source>
        <dbReference type="EMBL" id="MPN48370.1"/>
    </source>
</evidence>
<dbReference type="EMBL" id="VSSQ01110638">
    <property type="protein sequence ID" value="MPN48370.1"/>
    <property type="molecule type" value="Genomic_DNA"/>
</dbReference>
<sequence>MQETANGCQPLRMRPAIGIGSYNHLSCGCLNAGFQCMFFPIFTAFNDNDVVETAFGRFHYSGSVVG</sequence>
<dbReference type="AlphaFoldDB" id="A0A645IB68"/>
<protein>
    <submittedName>
        <fullName evidence="1">Uncharacterized protein</fullName>
    </submittedName>
</protein>
<accession>A0A645IB68</accession>
<proteinExistence type="predicted"/>
<reference evidence="1" key="1">
    <citation type="submission" date="2019-08" db="EMBL/GenBank/DDBJ databases">
        <authorList>
            <person name="Kucharzyk K."/>
            <person name="Murdoch R.W."/>
            <person name="Higgins S."/>
            <person name="Loffler F."/>
        </authorList>
    </citation>
    <scope>NUCLEOTIDE SEQUENCE</scope>
</reference>